<dbReference type="AlphaFoldDB" id="A0A9W6MH24"/>
<feature type="compositionally biased region" description="Pro residues" evidence="2">
    <location>
        <begin position="187"/>
        <end position="199"/>
    </location>
</feature>
<evidence type="ECO:0000313" key="5">
    <source>
        <dbReference type="Proteomes" id="UP001143474"/>
    </source>
</evidence>
<dbReference type="InterPro" id="IPR001075">
    <property type="entry name" value="NIF_FeS_clus_asmbl_NifU_C"/>
</dbReference>
<keyword evidence="5" id="KW-1185">Reference proteome</keyword>
<evidence type="ECO:0000259" key="3">
    <source>
        <dbReference type="Pfam" id="PF01106"/>
    </source>
</evidence>
<accession>A0A9W6MH24</accession>
<dbReference type="Pfam" id="PF01106">
    <property type="entry name" value="NifU"/>
    <property type="match status" value="1"/>
</dbReference>
<reference evidence="4" key="1">
    <citation type="journal article" date="2014" name="Int. J. Syst. Evol. Microbiol.">
        <title>Complete genome sequence of Corynebacterium casei LMG S-19264T (=DSM 44701T), isolated from a smear-ripened cheese.</title>
        <authorList>
            <consortium name="US DOE Joint Genome Institute (JGI-PGF)"/>
            <person name="Walter F."/>
            <person name="Albersmeier A."/>
            <person name="Kalinowski J."/>
            <person name="Ruckert C."/>
        </authorList>
    </citation>
    <scope>NUCLEOTIDE SEQUENCE</scope>
    <source>
        <strain evidence="4">VKM Ac-2007</strain>
    </source>
</reference>
<name>A0A9W6MH24_9ACTN</name>
<feature type="domain" description="NIF system FeS cluster assembly NifU C-terminal" evidence="3">
    <location>
        <begin position="92"/>
        <end position="158"/>
    </location>
</feature>
<feature type="region of interest" description="Disordered" evidence="2">
    <location>
        <begin position="169"/>
        <end position="223"/>
    </location>
</feature>
<comment type="function">
    <text evidence="1">May be involved in the formation or repair of [Fe-S] clusters present in iron-sulfur proteins.</text>
</comment>
<evidence type="ECO:0000256" key="1">
    <source>
        <dbReference type="ARBA" id="ARBA00049958"/>
    </source>
</evidence>
<sequence length="223" mass="22742">MPGTTDVQAAGDRIEALLAELAALGDPAARAKAEELVRVLVELYGAGLERVMRIVTEAEAVPVLRGLVADDLVCGLLVLHDLHPLGVEERVRGALEEVRPYLGSHAGDVELLAVEEETGVVRLRLRGTCDGCPSSQVTVKLAIERAVTRAAPEVARVEVEGMVEGAGVGANGGANGPDAPLLQIGTRPPPGPCPVPGPGGDPGTGPETGSGTDPGLGERAAAR</sequence>
<dbReference type="SUPFAM" id="SSF117916">
    <property type="entry name" value="Fe-S cluster assembly (FSCA) domain-like"/>
    <property type="match status" value="1"/>
</dbReference>
<dbReference type="GO" id="GO:0016226">
    <property type="term" value="P:iron-sulfur cluster assembly"/>
    <property type="evidence" value="ECO:0007669"/>
    <property type="project" value="InterPro"/>
</dbReference>
<proteinExistence type="predicted"/>
<evidence type="ECO:0000313" key="4">
    <source>
        <dbReference type="EMBL" id="GLK13841.1"/>
    </source>
</evidence>
<dbReference type="GO" id="GO:0005506">
    <property type="term" value="F:iron ion binding"/>
    <property type="evidence" value="ECO:0007669"/>
    <property type="project" value="InterPro"/>
</dbReference>
<dbReference type="RefSeq" id="WP_271222106.1">
    <property type="nucleotide sequence ID" value="NZ_BAAAVD010000043.1"/>
</dbReference>
<dbReference type="Gene3D" id="3.30.300.130">
    <property type="entry name" value="Fe-S cluster assembly (FSCA)"/>
    <property type="match status" value="1"/>
</dbReference>
<dbReference type="GO" id="GO:0051536">
    <property type="term" value="F:iron-sulfur cluster binding"/>
    <property type="evidence" value="ECO:0007669"/>
    <property type="project" value="InterPro"/>
</dbReference>
<reference evidence="4" key="2">
    <citation type="submission" date="2023-01" db="EMBL/GenBank/DDBJ databases">
        <authorList>
            <person name="Sun Q."/>
            <person name="Evtushenko L."/>
        </authorList>
    </citation>
    <scope>NUCLEOTIDE SEQUENCE</scope>
    <source>
        <strain evidence="4">VKM Ac-2007</strain>
    </source>
</reference>
<dbReference type="PANTHER" id="PTHR11178">
    <property type="entry name" value="IRON-SULFUR CLUSTER SCAFFOLD PROTEIN NFU-RELATED"/>
    <property type="match status" value="1"/>
</dbReference>
<dbReference type="Proteomes" id="UP001143474">
    <property type="component" value="Unassembled WGS sequence"/>
</dbReference>
<protein>
    <recommendedName>
        <fullName evidence="3">NIF system FeS cluster assembly NifU C-terminal domain-containing protein</fullName>
    </recommendedName>
</protein>
<gene>
    <name evidence="4" type="ORF">GCM10017600_72520</name>
</gene>
<dbReference type="EMBL" id="BSEV01000026">
    <property type="protein sequence ID" value="GLK13841.1"/>
    <property type="molecule type" value="Genomic_DNA"/>
</dbReference>
<dbReference type="InterPro" id="IPR034904">
    <property type="entry name" value="FSCA_dom_sf"/>
</dbReference>
<organism evidence="4 5">
    <name type="scientific">Streptosporangium carneum</name>
    <dbReference type="NCBI Taxonomy" id="47481"/>
    <lineage>
        <taxon>Bacteria</taxon>
        <taxon>Bacillati</taxon>
        <taxon>Actinomycetota</taxon>
        <taxon>Actinomycetes</taxon>
        <taxon>Streptosporangiales</taxon>
        <taxon>Streptosporangiaceae</taxon>
        <taxon>Streptosporangium</taxon>
    </lineage>
</organism>
<evidence type="ECO:0000256" key="2">
    <source>
        <dbReference type="SAM" id="MobiDB-lite"/>
    </source>
</evidence>
<comment type="caution">
    <text evidence="4">The sequence shown here is derived from an EMBL/GenBank/DDBJ whole genome shotgun (WGS) entry which is preliminary data.</text>
</comment>
<feature type="compositionally biased region" description="Gly residues" evidence="2">
    <location>
        <begin position="200"/>
        <end position="214"/>
    </location>
</feature>